<keyword evidence="7" id="KW-0520">NAD</keyword>
<keyword evidence="6" id="KW-1133">Transmembrane helix</keyword>
<dbReference type="Proteomes" id="UP000655443">
    <property type="component" value="Unassembled WGS sequence"/>
</dbReference>
<keyword evidence="8" id="KW-0333">Golgi apparatus</keyword>
<keyword evidence="9" id="KW-0472">Membrane</keyword>
<feature type="domain" description="NAD-dependent epimerase/dehydratase" evidence="13">
    <location>
        <begin position="6"/>
        <end position="240"/>
    </location>
</feature>
<dbReference type="InterPro" id="IPR036291">
    <property type="entry name" value="NAD(P)-bd_dom_sf"/>
</dbReference>
<comment type="cofactor">
    <cofactor evidence="1">
        <name>NAD(+)</name>
        <dbReference type="ChEBI" id="CHEBI:57540"/>
    </cofactor>
</comment>
<reference evidence="14" key="2">
    <citation type="submission" date="2020-09" db="EMBL/GenBank/DDBJ databases">
        <authorList>
            <person name="Sun Q."/>
            <person name="Ohkuma M."/>
        </authorList>
    </citation>
    <scope>NUCLEOTIDE SEQUENCE</scope>
    <source>
        <strain evidence="14">JCM 4714</strain>
    </source>
</reference>
<evidence type="ECO:0000256" key="9">
    <source>
        <dbReference type="ARBA" id="ARBA00023136"/>
    </source>
</evidence>
<protein>
    <submittedName>
        <fullName evidence="14">Epimerase</fullName>
    </submittedName>
</protein>
<dbReference type="PANTHER" id="PTHR43078:SF6">
    <property type="entry name" value="UDP-GLUCURONIC ACID DECARBOXYLASE 1"/>
    <property type="match status" value="1"/>
</dbReference>
<dbReference type="FunFam" id="3.40.50.720:FF:000065">
    <property type="entry name" value="UDP-glucuronic acid decarboxylase 1"/>
    <property type="match status" value="1"/>
</dbReference>
<keyword evidence="15" id="KW-1185">Reference proteome</keyword>
<dbReference type="RefSeq" id="WP_189950895.1">
    <property type="nucleotide sequence ID" value="NZ_BMVG01000003.1"/>
</dbReference>
<name>A0A918YGX0_9ACTN</name>
<organism evidence="14 15">
    <name type="scientific">Streptomyces alanosinicus</name>
    <dbReference type="NCBI Taxonomy" id="68171"/>
    <lineage>
        <taxon>Bacteria</taxon>
        <taxon>Bacillati</taxon>
        <taxon>Actinomycetota</taxon>
        <taxon>Actinomycetes</taxon>
        <taxon>Kitasatosporales</taxon>
        <taxon>Streptomycetaceae</taxon>
        <taxon>Streptomyces</taxon>
    </lineage>
</organism>
<sequence>MKKRAVVVGGAGFVGSHLCERLLAESYEVLCLDNFSTGTRANLSHLLDVGPIEVVSHDATEPLRIDGPVDVVLNLASPASPVDYLRLPVETLKVGSIGTLNTLELARERGAKYLFASTSEVYGDPQVHPQQESYWGHVNPIGVRSVYDEGKRFSESAVTTYRKFYGLDASIFRIFNTYGPRMRQNDGRAIPTFITQALRSEPITISGDGQQTRSVCYVSDLVEGIVRLLRSEHNGPVNLGNPEEMTMLDLAMLIRTECGSASEIEFIPRPQDDPERRKPDISLAKGVLGWAPEVPTAEGLKRTISWFADSIR</sequence>
<dbReference type="GO" id="GO:0070403">
    <property type="term" value="F:NAD+ binding"/>
    <property type="evidence" value="ECO:0007669"/>
    <property type="project" value="InterPro"/>
</dbReference>
<evidence type="ECO:0000256" key="7">
    <source>
        <dbReference type="ARBA" id="ARBA00023027"/>
    </source>
</evidence>
<evidence type="ECO:0000256" key="8">
    <source>
        <dbReference type="ARBA" id="ARBA00023034"/>
    </source>
</evidence>
<evidence type="ECO:0000259" key="13">
    <source>
        <dbReference type="Pfam" id="PF01370"/>
    </source>
</evidence>
<reference evidence="14" key="1">
    <citation type="journal article" date="2014" name="Int. J. Syst. Evol. Microbiol.">
        <title>Complete genome sequence of Corynebacterium casei LMG S-19264T (=DSM 44701T), isolated from a smear-ripened cheese.</title>
        <authorList>
            <consortium name="US DOE Joint Genome Institute (JGI-PGF)"/>
            <person name="Walter F."/>
            <person name="Albersmeier A."/>
            <person name="Kalinowski J."/>
            <person name="Ruckert C."/>
        </authorList>
    </citation>
    <scope>NUCLEOTIDE SEQUENCE</scope>
    <source>
        <strain evidence="14">JCM 4714</strain>
    </source>
</reference>
<comment type="caution">
    <text evidence="14">The sequence shown here is derived from an EMBL/GenBank/DDBJ whole genome shotgun (WGS) entry which is preliminary data.</text>
</comment>
<evidence type="ECO:0000256" key="4">
    <source>
        <dbReference type="ARBA" id="ARBA00022793"/>
    </source>
</evidence>
<dbReference type="GO" id="GO:0042732">
    <property type="term" value="P:D-xylose metabolic process"/>
    <property type="evidence" value="ECO:0007669"/>
    <property type="project" value="InterPro"/>
</dbReference>
<dbReference type="EMBL" id="BMVG01000003">
    <property type="protein sequence ID" value="GHE01643.1"/>
    <property type="molecule type" value="Genomic_DNA"/>
</dbReference>
<dbReference type="InterPro" id="IPR001509">
    <property type="entry name" value="Epimerase_deHydtase"/>
</dbReference>
<dbReference type="GO" id="GO:0048040">
    <property type="term" value="F:UDP-glucuronate decarboxylase activity"/>
    <property type="evidence" value="ECO:0007669"/>
    <property type="project" value="TreeGrafter"/>
</dbReference>
<keyword evidence="5" id="KW-0735">Signal-anchor</keyword>
<evidence type="ECO:0000256" key="6">
    <source>
        <dbReference type="ARBA" id="ARBA00022989"/>
    </source>
</evidence>
<comment type="subcellular location">
    <subcellularLocation>
        <location evidence="2">Golgi apparatus membrane</location>
        <topology evidence="2">Single-pass type II membrane protein</topology>
    </subcellularLocation>
    <subcellularLocation>
        <location evidence="12">Golgi apparatus</location>
        <location evidence="12">Golgi stack membrane</location>
    </subcellularLocation>
</comment>
<dbReference type="SUPFAM" id="SSF51735">
    <property type="entry name" value="NAD(P)-binding Rossmann-fold domains"/>
    <property type="match status" value="1"/>
</dbReference>
<evidence type="ECO:0000256" key="1">
    <source>
        <dbReference type="ARBA" id="ARBA00001911"/>
    </source>
</evidence>
<dbReference type="CDD" id="cd05230">
    <property type="entry name" value="UGD_SDR_e"/>
    <property type="match status" value="1"/>
</dbReference>
<evidence type="ECO:0000256" key="5">
    <source>
        <dbReference type="ARBA" id="ARBA00022968"/>
    </source>
</evidence>
<dbReference type="GO" id="GO:0005737">
    <property type="term" value="C:cytoplasm"/>
    <property type="evidence" value="ECO:0007669"/>
    <property type="project" value="TreeGrafter"/>
</dbReference>
<evidence type="ECO:0000256" key="11">
    <source>
        <dbReference type="ARBA" id="ARBA00023239"/>
    </source>
</evidence>
<keyword evidence="10" id="KW-0325">Glycoprotein</keyword>
<evidence type="ECO:0000313" key="14">
    <source>
        <dbReference type="EMBL" id="GHE01643.1"/>
    </source>
</evidence>
<evidence type="ECO:0000256" key="2">
    <source>
        <dbReference type="ARBA" id="ARBA00004323"/>
    </source>
</evidence>
<dbReference type="InterPro" id="IPR044516">
    <property type="entry name" value="UXS-like"/>
</dbReference>
<proteinExistence type="predicted"/>
<dbReference type="AlphaFoldDB" id="A0A918YGX0"/>
<keyword evidence="11" id="KW-0456">Lyase</keyword>
<dbReference type="Pfam" id="PF01370">
    <property type="entry name" value="Epimerase"/>
    <property type="match status" value="1"/>
</dbReference>
<evidence type="ECO:0000256" key="10">
    <source>
        <dbReference type="ARBA" id="ARBA00023180"/>
    </source>
</evidence>
<dbReference type="Gene3D" id="3.40.50.720">
    <property type="entry name" value="NAD(P)-binding Rossmann-like Domain"/>
    <property type="match status" value="1"/>
</dbReference>
<accession>A0A918YGX0</accession>
<keyword evidence="4" id="KW-0210">Decarboxylase</keyword>
<evidence type="ECO:0000256" key="3">
    <source>
        <dbReference type="ARBA" id="ARBA00022692"/>
    </source>
</evidence>
<gene>
    <name evidence="14" type="ORF">GCM10010339_21850</name>
</gene>
<evidence type="ECO:0000256" key="12">
    <source>
        <dbReference type="ARBA" id="ARBA00037859"/>
    </source>
</evidence>
<evidence type="ECO:0000313" key="15">
    <source>
        <dbReference type="Proteomes" id="UP000655443"/>
    </source>
</evidence>
<keyword evidence="3" id="KW-0812">Transmembrane</keyword>
<dbReference type="PANTHER" id="PTHR43078">
    <property type="entry name" value="UDP-GLUCURONIC ACID DECARBOXYLASE-RELATED"/>
    <property type="match status" value="1"/>
</dbReference>